<dbReference type="Proteomes" id="UP000245765">
    <property type="component" value="Unassembled WGS sequence"/>
</dbReference>
<dbReference type="InterPro" id="IPR019660">
    <property type="entry name" value="Put_sensory_transdc_reg_YbjN"/>
</dbReference>
<accession>A0A317FB65</accession>
<dbReference type="AlphaFoldDB" id="A0A317FB65"/>
<dbReference type="Pfam" id="PF10722">
    <property type="entry name" value="YbjN"/>
    <property type="match status" value="1"/>
</dbReference>
<dbReference type="CDD" id="cd17511">
    <property type="entry name" value="YbjN_AmyR-like"/>
    <property type="match status" value="1"/>
</dbReference>
<evidence type="ECO:0000313" key="3">
    <source>
        <dbReference type="Proteomes" id="UP000245765"/>
    </source>
</evidence>
<dbReference type="EMBL" id="QGNA01000004">
    <property type="protein sequence ID" value="PWS35732.1"/>
    <property type="molecule type" value="Genomic_DNA"/>
</dbReference>
<sequence length="194" mass="20954">MIANSAGKARRGADGAGRKGESDMAMGLVCRAAVKRARLVAAVALAAALCMAEARAQTAMLLDASDPERIAQLMQSRGFQAEVARDGRGDPLIRSAAEGIGFVIQFFGCRENANCRSIQYAVSFRMGKPPTLEAINQFNQTRTLGEASLTEAGLPRLTYFMTLEGGVSEANFLYAFQLWRSVLRAFVEHIGFRA</sequence>
<evidence type="ECO:0000256" key="1">
    <source>
        <dbReference type="SAM" id="MobiDB-lite"/>
    </source>
</evidence>
<feature type="compositionally biased region" description="Basic and acidic residues" evidence="1">
    <location>
        <begin position="11"/>
        <end position="21"/>
    </location>
</feature>
<keyword evidence="3" id="KW-1185">Reference proteome</keyword>
<proteinExistence type="predicted"/>
<name>A0A317FB65_9PROT</name>
<gene>
    <name evidence="2" type="ORF">DFH01_19300</name>
</gene>
<organism evidence="2 3">
    <name type="scientific">Falsiroseomonas bella</name>
    <dbReference type="NCBI Taxonomy" id="2184016"/>
    <lineage>
        <taxon>Bacteria</taxon>
        <taxon>Pseudomonadati</taxon>
        <taxon>Pseudomonadota</taxon>
        <taxon>Alphaproteobacteria</taxon>
        <taxon>Acetobacterales</taxon>
        <taxon>Roseomonadaceae</taxon>
        <taxon>Falsiroseomonas</taxon>
    </lineage>
</organism>
<feature type="region of interest" description="Disordered" evidence="1">
    <location>
        <begin position="1"/>
        <end position="21"/>
    </location>
</feature>
<protein>
    <recommendedName>
        <fullName evidence="4">YbjN domain-containing protein</fullName>
    </recommendedName>
</protein>
<evidence type="ECO:0008006" key="4">
    <source>
        <dbReference type="Google" id="ProtNLM"/>
    </source>
</evidence>
<comment type="caution">
    <text evidence="2">The sequence shown here is derived from an EMBL/GenBank/DDBJ whole genome shotgun (WGS) entry which is preliminary data.</text>
</comment>
<evidence type="ECO:0000313" key="2">
    <source>
        <dbReference type="EMBL" id="PWS35732.1"/>
    </source>
</evidence>
<reference evidence="3" key="1">
    <citation type="submission" date="2018-05" db="EMBL/GenBank/DDBJ databases">
        <authorList>
            <person name="Du Z."/>
            <person name="Wang X."/>
        </authorList>
    </citation>
    <scope>NUCLEOTIDE SEQUENCE [LARGE SCALE GENOMIC DNA]</scope>
    <source>
        <strain evidence="3">CQN31</strain>
    </source>
</reference>